<dbReference type="GO" id="GO:0035091">
    <property type="term" value="F:phosphatidylinositol binding"/>
    <property type="evidence" value="ECO:0007669"/>
    <property type="project" value="TreeGrafter"/>
</dbReference>
<dbReference type="Proteomes" id="UP000887567">
    <property type="component" value="Unplaced"/>
</dbReference>
<dbReference type="FunFam" id="2.40.320.10:FF:000003">
    <property type="entry name" value="Uncharacterized protein, isoform C"/>
    <property type="match status" value="1"/>
</dbReference>
<dbReference type="EnsemblMetazoa" id="XM_021037822.1">
    <property type="protein sequence ID" value="XP_020893481.1"/>
    <property type="gene ID" value="LOC110232604"/>
</dbReference>
<dbReference type="OrthoDB" id="6375174at2759"/>
<dbReference type="InterPro" id="IPR053227">
    <property type="entry name" value="TRPL-trafficking_regulator"/>
</dbReference>
<dbReference type="Gene3D" id="3.40.50.300">
    <property type="entry name" value="P-loop containing nucleotide triphosphate hydrolases"/>
    <property type="match status" value="1"/>
</dbReference>
<dbReference type="GO" id="GO:0005525">
    <property type="term" value="F:GTP binding"/>
    <property type="evidence" value="ECO:0007669"/>
    <property type="project" value="TreeGrafter"/>
</dbReference>
<dbReference type="SUPFAM" id="SSF55154">
    <property type="entry name" value="CYTH-like phosphatases"/>
    <property type="match status" value="1"/>
</dbReference>
<accession>A0A913WSL8</accession>
<dbReference type="GO" id="GO:0070300">
    <property type="term" value="F:phosphatidic acid binding"/>
    <property type="evidence" value="ECO:0007669"/>
    <property type="project" value="TreeGrafter"/>
</dbReference>
<dbReference type="KEGG" id="epa:110232604"/>
<dbReference type="PANTHER" id="PTHR34932:SF1">
    <property type="entry name" value="TRPL TRANSLOCATION DEFECT PROTEIN 14"/>
    <property type="match status" value="1"/>
</dbReference>
<dbReference type="OMA" id="THGKQDE"/>
<organism evidence="2 3">
    <name type="scientific">Exaiptasia diaphana</name>
    <name type="common">Tropical sea anemone</name>
    <name type="synonym">Aiptasia pulchella</name>
    <dbReference type="NCBI Taxonomy" id="2652724"/>
    <lineage>
        <taxon>Eukaryota</taxon>
        <taxon>Metazoa</taxon>
        <taxon>Cnidaria</taxon>
        <taxon>Anthozoa</taxon>
        <taxon>Hexacorallia</taxon>
        <taxon>Actiniaria</taxon>
        <taxon>Aiptasiidae</taxon>
        <taxon>Exaiptasia</taxon>
    </lineage>
</organism>
<evidence type="ECO:0000259" key="1">
    <source>
        <dbReference type="Pfam" id="PF13521"/>
    </source>
</evidence>
<dbReference type="Pfam" id="PF13521">
    <property type="entry name" value="AAA_28"/>
    <property type="match status" value="1"/>
</dbReference>
<sequence length="387" mass="45033">MTDNLQSTNQSHGHKVYKVVLTGGPCGGKTTTQTRMAAFFEEIGWKVFKVPETSTILLSGGVKFAELDECEVYNYQENLLKVMLQIEKTYFDLADTCHKNCIIICDRGAMDPSAYIEADKWKQIMDSNEMNIIQYRDERYDQILHLVSCASGAESFYTKANNKTRSEGLKLAREIDSKTKQVWVGHPYFDVIDNTVDFDGKVHKAIKAVCRRIGIDVGDRFAPDSIKRKFLVKCLPEDKVFPPFQDFDVVHDYLVVTDLDIGTQARLRRRGQNGRYTYMHTIRRPKIDDQVVEVRKKLNRRDYEMLLAQRDDTRQSVYKKRRCFLWKNQYFQMDVYKEPYHSRCKGLLLLETYTSKSAQGLQLPCFLSIEKEVTNDPEYSMYLLSLK</sequence>
<dbReference type="InterPro" id="IPR038727">
    <property type="entry name" value="NadR/Ttd14_AAA_dom"/>
</dbReference>
<protein>
    <recommendedName>
        <fullName evidence="1">NadR/Ttd14 AAA domain-containing protein</fullName>
    </recommendedName>
</protein>
<dbReference type="AlphaFoldDB" id="A0A913WSL8"/>
<feature type="domain" description="NadR/Ttd14 AAA" evidence="1">
    <location>
        <begin position="18"/>
        <end position="193"/>
    </location>
</feature>
<dbReference type="RefSeq" id="XP_020893481.1">
    <property type="nucleotide sequence ID" value="XM_021037822.1"/>
</dbReference>
<dbReference type="Gene3D" id="2.40.320.10">
    <property type="entry name" value="Hypothetical Protein Pfu-838710-001"/>
    <property type="match status" value="1"/>
</dbReference>
<reference evidence="2" key="1">
    <citation type="submission" date="2022-11" db="UniProtKB">
        <authorList>
            <consortium name="EnsemblMetazoa"/>
        </authorList>
    </citation>
    <scope>IDENTIFICATION</scope>
</reference>
<keyword evidence="3" id="KW-1185">Reference proteome</keyword>
<name>A0A913WSL8_EXADI</name>
<dbReference type="PANTHER" id="PTHR34932">
    <property type="entry name" value="TRPL TRANSLOCATION DEFECT PROTEIN 14"/>
    <property type="match status" value="1"/>
</dbReference>
<dbReference type="GeneID" id="110232604"/>
<dbReference type="SUPFAM" id="SSF52540">
    <property type="entry name" value="P-loop containing nucleoside triphosphate hydrolases"/>
    <property type="match status" value="1"/>
</dbReference>
<dbReference type="InterPro" id="IPR033469">
    <property type="entry name" value="CYTH-like_dom_sf"/>
</dbReference>
<proteinExistence type="predicted"/>
<dbReference type="InterPro" id="IPR027417">
    <property type="entry name" value="P-loop_NTPase"/>
</dbReference>
<dbReference type="FunFam" id="3.40.50.300:FF:001321">
    <property type="entry name" value="Uncharacterized protein, isoform B"/>
    <property type="match status" value="1"/>
</dbReference>
<evidence type="ECO:0000313" key="3">
    <source>
        <dbReference type="Proteomes" id="UP000887567"/>
    </source>
</evidence>
<evidence type="ECO:0000313" key="2">
    <source>
        <dbReference type="EnsemblMetazoa" id="XP_020893481.1"/>
    </source>
</evidence>